<accession>A0A378ZX37</accession>
<dbReference type="InterPro" id="IPR005546">
    <property type="entry name" value="Autotransporte_beta"/>
</dbReference>
<dbReference type="EMBL" id="UGSK01000001">
    <property type="protein sequence ID" value="SUB01638.1"/>
    <property type="molecule type" value="Genomic_DNA"/>
</dbReference>
<dbReference type="GO" id="GO:0005509">
    <property type="term" value="F:calcium ion binding"/>
    <property type="evidence" value="ECO:0007669"/>
    <property type="project" value="InterPro"/>
</dbReference>
<feature type="domain" description="BIG2" evidence="1">
    <location>
        <begin position="164"/>
        <end position="249"/>
    </location>
</feature>
<dbReference type="PANTHER" id="PTHR37494:SF1">
    <property type="entry name" value="STAPHYLOCOCCUS AUREUS SURFACE PROTEIN A"/>
    <property type="match status" value="1"/>
</dbReference>
<dbReference type="SUPFAM" id="SSF49313">
    <property type="entry name" value="Cadherin-like"/>
    <property type="match status" value="8"/>
</dbReference>
<protein>
    <submittedName>
        <fullName evidence="3">Cadherin-like beta sandwich domain</fullName>
    </submittedName>
</protein>
<dbReference type="InterPro" id="IPR036709">
    <property type="entry name" value="Autotransporte_beta_dom_sf"/>
</dbReference>
<name>A0A378ZX37_9HYPH</name>
<organism evidence="3 4">
    <name type="scientific">Pannonibacter phragmitetus</name>
    <dbReference type="NCBI Taxonomy" id="121719"/>
    <lineage>
        <taxon>Bacteria</taxon>
        <taxon>Pseudomonadati</taxon>
        <taxon>Pseudomonadota</taxon>
        <taxon>Alphaproteobacteria</taxon>
        <taxon>Hyphomicrobiales</taxon>
        <taxon>Stappiaceae</taxon>
        <taxon>Pannonibacter</taxon>
    </lineage>
</organism>
<dbReference type="SMART" id="SM00635">
    <property type="entry name" value="BID_2"/>
    <property type="match status" value="5"/>
</dbReference>
<reference evidence="3 4" key="1">
    <citation type="submission" date="2018-06" db="EMBL/GenBank/DDBJ databases">
        <authorList>
            <consortium name="Pathogen Informatics"/>
            <person name="Doyle S."/>
        </authorList>
    </citation>
    <scope>NUCLEOTIDE SEQUENCE [LARGE SCALE GENOMIC DNA]</scope>
    <source>
        <strain evidence="3 4">NCTC13350</strain>
    </source>
</reference>
<proteinExistence type="predicted"/>
<sequence>MDFMRTWPRFSPLHFIKYLALLVSLVLTATFLTAPRAEAAASQACLDVNTNWSGGQTYSVSNITAGQLSEFLFDGPAIESGETISFHATATADGSGNTSAQFDIGGLSGTPTYSAVTSTDGSFSRTGSFTVSDNDGIYIQLTASRNDTGIATGASVTLRVSCTANPPITLSPAAGALPAGQEGVNYSQTVSASGGAGGYSYAVTNGSLPAGVSLNASTGELTGTPTTAGTANFTITATDTDNVFGSAAYSLQINAPASTVATLANLVLSQGTLTPAFSSGTTSYTASVGNAVTSLTVTPTVTDANATVTVNSVAVTSGNASGAINLNVGDNTITVVGTAQDGTTTQTYTVTVNRAAPASTVATLANLVLSQGTLTPAFSSGTTSYTASVGNAVTSLTVTPTVTDANATVTVNSVAVTSGNASGAINLNVGDNTITVVGTAQDGTTTQTYTVTVNRAAPASTVATLANLVLSQGTLTPAFSSGTTSYTASVGNAVTSLTVTPTVTDANATVTVNSVAVTSGNASGAINLNVGDNTITVVGTAQDGTTTQTYTVTVNRAAPASTVATLANLVLSQGTLTPAFDSSTTSYTASVGNAVTSLTVTPTVTDANATVTVNSVAVTSGNASGAINLNVGDNTITVVGTAQDGTTTQTYTVTVNRAAPASTVATLANLVLSQGTLTPAFDSSTTSYTASVGNAVTSLTVTPTVTDANATVTVNSVAVTSGNASGAINLNVGDNTITVVGTAQDGITTETYTVTVNRAAAPVTITLSPPAGSLTAGQVGTAYSQTFTASGGSGSYSYAVTSGALPAGLTLAANGALTGTPTTEGTANFTITATDANNDTGSAAYSLLINAAPVTITLSPPAGSLTAGQVGTAYSQTFTASGGSGSYSYAVTSGALPAGLTLAANGALTGTPTTEGTANFTITATDANNDTGSAAYSLLINAAPVTITLSPAAGSLTAGQVSTAYTQSVTASGGTGPYTYAVTSGALPAGLTLNTGTGEISGTPTTVQNPSFTITATDANSDTGANAYSLQINAAPVTITLSPAAGSLTAGEVGTAYTQSVTASGGTAPYTYTVSNGALPAGLTLNTSTGEISGTPTTVETASFTITATDANSDTGANAYSLQINAAPVTITLSPAAGSLTAGEVGTAYTQSVTASGGTAPYTYTVSNGALPAGLTLNTSTGEISGTPTTVETASFTITATDANSDTGANAYSLQINAAPASNVATLANLVLSQGTLTPGFASGTTSYTASVGDAVTSLSVTPAATDANATITVNGMPVTSGNASGAINLVTGTNAITVVVTAQDGVTTQTYTITVNRAAPPASIALSPAAGGLTAAQAGTAYSQTFTASGGTGPYTYAITSGSLPAGLTLAGTGELTGPPTSAGTANFTVTATDANNDTGSAAYSLQVTAPPVSISFSPAGGALPEAMAGEDYTAAITVSGGTGPYLFSVSAGALPPGMVLNVSTGALNGPLNADAEGSYSFTIQVSDASNAVASAAYTLEVKKRAVTVTDKVVTVPAGSTPGNVNLATGATGGPFIDANLLSVEPANAGTARIVNSQFAQAGGGGSAGFYLKFTPNPSYSGQVIIRFSLTSDLGVSNTGSVIYNLGYNPEKVATEIDSIVRGFVRTRQGLIANAVKVPGLRDRRRMQTANEIVSMRFTPSERGMSLGFATSLEQMNAASNALTPDLKAEAMAFNVWIQGSATAHTRKQNDGRWGSFAMLSAGADYLLADWALLGVSFHYDRMSDPTPNGARLSGNGWLAGPYASIEVYRNVFWDTRLFIGGSSNDIDTEFWDGNFDTTRWMADTALSGEWNLDAATTLSPTLRAVYLSEKVKDYGVRNSAGDQILMDGFIEEQFRVSGALELARLFILDNGMLLTPAVELTGGYAGLGGRGAFGAAEGSLTLTDGSRWRLNAGVKVNVEGDGSTSLTAKAGAGIRF</sequence>
<dbReference type="Proteomes" id="UP000255000">
    <property type="component" value="Unassembled WGS sequence"/>
</dbReference>
<dbReference type="SMART" id="SM00869">
    <property type="entry name" value="Autotransporter"/>
    <property type="match status" value="1"/>
</dbReference>
<evidence type="ECO:0000313" key="4">
    <source>
        <dbReference type="Proteomes" id="UP000255000"/>
    </source>
</evidence>
<feature type="domain" description="BIG2" evidence="1">
    <location>
        <begin position="1035"/>
        <end position="1118"/>
    </location>
</feature>
<dbReference type="PANTHER" id="PTHR37494">
    <property type="entry name" value="HEMAGGLUTININ"/>
    <property type="match status" value="1"/>
</dbReference>
<dbReference type="Pfam" id="PF05345">
    <property type="entry name" value="He_PIG"/>
    <property type="match status" value="8"/>
</dbReference>
<dbReference type="InterPro" id="IPR013783">
    <property type="entry name" value="Ig-like_fold"/>
</dbReference>
<evidence type="ECO:0000259" key="1">
    <source>
        <dbReference type="SMART" id="SM00635"/>
    </source>
</evidence>
<gene>
    <name evidence="3" type="ORF">NCTC13350_02582</name>
</gene>
<dbReference type="InterPro" id="IPR003343">
    <property type="entry name" value="Big_2"/>
</dbReference>
<evidence type="ECO:0000313" key="3">
    <source>
        <dbReference type="EMBL" id="SUB01638.1"/>
    </source>
</evidence>
<evidence type="ECO:0000259" key="2">
    <source>
        <dbReference type="SMART" id="SM00869"/>
    </source>
</evidence>
<feature type="domain" description="BIG2" evidence="1">
    <location>
        <begin position="1127"/>
        <end position="1210"/>
    </location>
</feature>
<dbReference type="Pfam" id="PF12733">
    <property type="entry name" value="Cadherin-like"/>
    <property type="match status" value="6"/>
</dbReference>
<feature type="domain" description="Autotransporter" evidence="2">
    <location>
        <begin position="1694"/>
        <end position="1927"/>
    </location>
</feature>
<feature type="domain" description="BIG2" evidence="1">
    <location>
        <begin position="943"/>
        <end position="1026"/>
    </location>
</feature>
<dbReference type="InterPro" id="IPR015919">
    <property type="entry name" value="Cadherin-like_sf"/>
</dbReference>
<dbReference type="InterPro" id="IPR025883">
    <property type="entry name" value="Cadherin-like_domain"/>
</dbReference>
<dbReference type="Gene3D" id="2.60.40.10">
    <property type="entry name" value="Immunoglobulins"/>
    <property type="match status" value="8"/>
</dbReference>
<dbReference type="SUPFAM" id="SSF103515">
    <property type="entry name" value="Autotransporter"/>
    <property type="match status" value="1"/>
</dbReference>
<dbReference type="GO" id="GO:0016020">
    <property type="term" value="C:membrane"/>
    <property type="evidence" value="ECO:0007669"/>
    <property type="project" value="InterPro"/>
</dbReference>
<feature type="domain" description="BIG2" evidence="1">
    <location>
        <begin position="1321"/>
        <end position="1403"/>
    </location>
</feature>